<keyword evidence="5 9" id="KW-1133">Transmembrane helix</keyword>
<evidence type="ECO:0000256" key="8">
    <source>
        <dbReference type="SAM" id="MobiDB-lite"/>
    </source>
</evidence>
<evidence type="ECO:0000256" key="9">
    <source>
        <dbReference type="SAM" id="Phobius"/>
    </source>
</evidence>
<dbReference type="PANTHER" id="PTHR28293">
    <property type="entry name" value="NUCLEAR RIM PROTEIN 1"/>
    <property type="match status" value="1"/>
</dbReference>
<dbReference type="InterPro" id="IPR018819">
    <property type="entry name" value="Nur1/Mug154"/>
</dbReference>
<feature type="transmembrane region" description="Helical" evidence="9">
    <location>
        <begin position="157"/>
        <end position="177"/>
    </location>
</feature>
<dbReference type="STRING" id="4955.A0A1G4MAK1"/>
<proteinExistence type="inferred from homology"/>
<dbReference type="GO" id="GO:0007096">
    <property type="term" value="P:regulation of exit from mitosis"/>
    <property type="evidence" value="ECO:0007669"/>
    <property type="project" value="TreeGrafter"/>
</dbReference>
<comment type="function">
    <text evidence="7">Member of a perinuclear network that controls recombination at multiple loci to maintain genome stability. Required for rDNA repeat stability.</text>
</comment>
<name>A0A1G4MAK1_LACFM</name>
<protein>
    <recommendedName>
        <fullName evidence="3">Nuclear rim protein 1</fullName>
    </recommendedName>
</protein>
<keyword evidence="4 9" id="KW-0812">Transmembrane</keyword>
<dbReference type="OrthoDB" id="3363151at2759"/>
<accession>A0A1G4MAK1</accession>
<keyword evidence="6 9" id="KW-0472">Membrane</keyword>
<comment type="similarity">
    <text evidence="2">Belongs to the NUR1 family.</text>
</comment>
<evidence type="ECO:0000256" key="3">
    <source>
        <dbReference type="ARBA" id="ARBA00018310"/>
    </source>
</evidence>
<feature type="transmembrane region" description="Helical" evidence="9">
    <location>
        <begin position="277"/>
        <end position="294"/>
    </location>
</feature>
<evidence type="ECO:0000256" key="7">
    <source>
        <dbReference type="ARBA" id="ARBA00024979"/>
    </source>
</evidence>
<evidence type="ECO:0000256" key="6">
    <source>
        <dbReference type="ARBA" id="ARBA00023136"/>
    </source>
</evidence>
<feature type="region of interest" description="Disordered" evidence="8">
    <location>
        <begin position="555"/>
        <end position="596"/>
    </location>
</feature>
<organism evidence="10 11">
    <name type="scientific">Lachancea fermentati</name>
    <name type="common">Zygosaccharomyces fermentati</name>
    <dbReference type="NCBI Taxonomy" id="4955"/>
    <lineage>
        <taxon>Eukaryota</taxon>
        <taxon>Fungi</taxon>
        <taxon>Dikarya</taxon>
        <taxon>Ascomycota</taxon>
        <taxon>Saccharomycotina</taxon>
        <taxon>Saccharomycetes</taxon>
        <taxon>Saccharomycetales</taxon>
        <taxon>Saccharomycetaceae</taxon>
        <taxon>Lachancea</taxon>
    </lineage>
</organism>
<evidence type="ECO:0000313" key="10">
    <source>
        <dbReference type="EMBL" id="SCW00907.1"/>
    </source>
</evidence>
<dbReference type="Proteomes" id="UP000190831">
    <property type="component" value="Chromosome D"/>
</dbReference>
<evidence type="ECO:0000313" key="11">
    <source>
        <dbReference type="Proteomes" id="UP000190831"/>
    </source>
</evidence>
<evidence type="ECO:0000256" key="5">
    <source>
        <dbReference type="ARBA" id="ARBA00022989"/>
    </source>
</evidence>
<feature type="compositionally biased region" description="Low complexity" evidence="8">
    <location>
        <begin position="566"/>
        <end position="578"/>
    </location>
</feature>
<evidence type="ECO:0000256" key="1">
    <source>
        <dbReference type="ARBA" id="ARBA00004232"/>
    </source>
</evidence>
<feature type="region of interest" description="Disordered" evidence="8">
    <location>
        <begin position="14"/>
        <end position="37"/>
    </location>
</feature>
<sequence length="596" mass="67910">MSFRISQHKFCPIEGEDSEDALPDVPEDDENLKEGDSDGKEGWLRSIFSLLTTSPYDLHLILNEYFEIIDWDLKAISVARPLGNILTFVFYVLRLLQDNLIKPNYHKISKSTDAFDITKSSTLRAHHELLQYQRSTAAKSAYPSDWYFKMLGRLDKIFKVSILTLFCLSIFIMYRFLFSRYKVYSMFYLRARPKSKNVTKRSLEDLGYKYMEDLSKSSIWGMMKFTLFGRKKNASQQPHGEYYYQLKKWNPSKFVTVLCCSFSPTCLTFLLVTETSFTTILGIIVHQFLFYFILCDRCINRIEDEQCLASANIAEINAKIIKPRASALTQDAMVDATPFGNEYVQFFPSYTTTRSHIFQTHTLTGDVVTEQYNSTRNAFEDVSSSSKAENYIRPSRENHYGYTNTPRSKFMNGASVRPIFLSRQVSPNRVSTPTKALSYVASSSSAPSTPVLRPTQAAYADHSLVGNTSGIRANSSFRDNTRTQRANTYSRLRRNSVSPLKTNNVLAPISSIRSSQRQPLGGDSTMSFSMELPDEEIPFEEVARRGRRVNGNLCVQNNGTPVARGSVVSSRNSSLSPSKNHLSYRRDSTDSRPPFR</sequence>
<comment type="subcellular location">
    <subcellularLocation>
        <location evidence="1">Nucleus membrane</location>
        <topology evidence="1">Multi-pass membrane protein</topology>
    </subcellularLocation>
</comment>
<gene>
    <name evidence="10" type="ORF">LAFE_0D00760G</name>
</gene>
<reference evidence="10 11" key="1">
    <citation type="submission" date="2016-03" db="EMBL/GenBank/DDBJ databases">
        <authorList>
            <person name="Devillers H."/>
        </authorList>
    </citation>
    <scope>NUCLEOTIDE SEQUENCE [LARGE SCALE GENOMIC DNA]</scope>
    <source>
        <strain evidence="10">CBS 6772</strain>
    </source>
</reference>
<feature type="compositionally biased region" description="Acidic residues" evidence="8">
    <location>
        <begin position="14"/>
        <end position="31"/>
    </location>
</feature>
<evidence type="ECO:0000256" key="2">
    <source>
        <dbReference type="ARBA" id="ARBA00007900"/>
    </source>
</evidence>
<dbReference type="PANTHER" id="PTHR28293:SF1">
    <property type="entry name" value="NUCLEAR RIM PROTEIN 1"/>
    <property type="match status" value="1"/>
</dbReference>
<dbReference type="AlphaFoldDB" id="A0A1G4MAK1"/>
<dbReference type="Pfam" id="PF10332">
    <property type="entry name" value="DUF2418"/>
    <property type="match status" value="1"/>
</dbReference>
<evidence type="ECO:0000256" key="4">
    <source>
        <dbReference type="ARBA" id="ARBA00022692"/>
    </source>
</evidence>
<dbReference type="EMBL" id="LT598492">
    <property type="protein sequence ID" value="SCW00907.1"/>
    <property type="molecule type" value="Genomic_DNA"/>
</dbReference>
<dbReference type="GO" id="GO:0043007">
    <property type="term" value="P:maintenance of rDNA"/>
    <property type="evidence" value="ECO:0007669"/>
    <property type="project" value="TreeGrafter"/>
</dbReference>
<dbReference type="GO" id="GO:0031965">
    <property type="term" value="C:nuclear membrane"/>
    <property type="evidence" value="ECO:0007669"/>
    <property type="project" value="UniProtKB-SubCell"/>
</dbReference>
<feature type="transmembrane region" description="Helical" evidence="9">
    <location>
        <begin position="254"/>
        <end position="272"/>
    </location>
</feature>
<keyword evidence="11" id="KW-1185">Reference proteome</keyword>
<dbReference type="OMA" id="TRSHIFQ"/>